<evidence type="ECO:0000313" key="2">
    <source>
        <dbReference type="EMBL" id="KAK3948836.1"/>
    </source>
</evidence>
<comment type="caution">
    <text evidence="2">The sequence shown here is derived from an EMBL/GenBank/DDBJ whole genome shotgun (WGS) entry which is preliminary data.</text>
</comment>
<name>A0AAN6NPS2_9PEZI</name>
<evidence type="ECO:0000313" key="3">
    <source>
        <dbReference type="Proteomes" id="UP001303222"/>
    </source>
</evidence>
<gene>
    <name evidence="2" type="ORF">QBC32DRAFT_49209</name>
</gene>
<keyword evidence="3" id="KW-1185">Reference proteome</keyword>
<dbReference type="Proteomes" id="UP001303222">
    <property type="component" value="Unassembled WGS sequence"/>
</dbReference>
<organism evidence="2 3">
    <name type="scientific">Pseudoneurospora amorphoporcata</name>
    <dbReference type="NCBI Taxonomy" id="241081"/>
    <lineage>
        <taxon>Eukaryota</taxon>
        <taxon>Fungi</taxon>
        <taxon>Dikarya</taxon>
        <taxon>Ascomycota</taxon>
        <taxon>Pezizomycotina</taxon>
        <taxon>Sordariomycetes</taxon>
        <taxon>Sordariomycetidae</taxon>
        <taxon>Sordariales</taxon>
        <taxon>Sordariaceae</taxon>
        <taxon>Pseudoneurospora</taxon>
    </lineage>
</organism>
<feature type="chain" id="PRO_5043002481" description="Secreted protein" evidence="1">
    <location>
        <begin position="20"/>
        <end position="99"/>
    </location>
</feature>
<dbReference type="EMBL" id="MU859242">
    <property type="protein sequence ID" value="KAK3948836.1"/>
    <property type="molecule type" value="Genomic_DNA"/>
</dbReference>
<reference evidence="2" key="1">
    <citation type="journal article" date="2023" name="Mol. Phylogenet. Evol.">
        <title>Genome-scale phylogeny and comparative genomics of the fungal order Sordariales.</title>
        <authorList>
            <person name="Hensen N."/>
            <person name="Bonometti L."/>
            <person name="Westerberg I."/>
            <person name="Brannstrom I.O."/>
            <person name="Guillou S."/>
            <person name="Cros-Aarteil S."/>
            <person name="Calhoun S."/>
            <person name="Haridas S."/>
            <person name="Kuo A."/>
            <person name="Mondo S."/>
            <person name="Pangilinan J."/>
            <person name="Riley R."/>
            <person name="LaButti K."/>
            <person name="Andreopoulos B."/>
            <person name="Lipzen A."/>
            <person name="Chen C."/>
            <person name="Yan M."/>
            <person name="Daum C."/>
            <person name="Ng V."/>
            <person name="Clum A."/>
            <person name="Steindorff A."/>
            <person name="Ohm R.A."/>
            <person name="Martin F."/>
            <person name="Silar P."/>
            <person name="Natvig D.O."/>
            <person name="Lalanne C."/>
            <person name="Gautier V."/>
            <person name="Ament-Velasquez S.L."/>
            <person name="Kruys A."/>
            <person name="Hutchinson M.I."/>
            <person name="Powell A.J."/>
            <person name="Barry K."/>
            <person name="Miller A.N."/>
            <person name="Grigoriev I.V."/>
            <person name="Debuchy R."/>
            <person name="Gladieux P."/>
            <person name="Hiltunen Thoren M."/>
            <person name="Johannesson H."/>
        </authorList>
    </citation>
    <scope>NUCLEOTIDE SEQUENCE</scope>
    <source>
        <strain evidence="2">CBS 626.80</strain>
    </source>
</reference>
<protein>
    <recommendedName>
        <fullName evidence="4">Secreted protein</fullName>
    </recommendedName>
</protein>
<feature type="signal peptide" evidence="1">
    <location>
        <begin position="1"/>
        <end position="19"/>
    </location>
</feature>
<proteinExistence type="predicted"/>
<reference evidence="2" key="2">
    <citation type="submission" date="2023-06" db="EMBL/GenBank/DDBJ databases">
        <authorList>
            <consortium name="Lawrence Berkeley National Laboratory"/>
            <person name="Mondo S.J."/>
            <person name="Hensen N."/>
            <person name="Bonometti L."/>
            <person name="Westerberg I."/>
            <person name="Brannstrom I.O."/>
            <person name="Guillou S."/>
            <person name="Cros-Aarteil S."/>
            <person name="Calhoun S."/>
            <person name="Haridas S."/>
            <person name="Kuo A."/>
            <person name="Pangilinan J."/>
            <person name="Riley R."/>
            <person name="Labutti K."/>
            <person name="Andreopoulos B."/>
            <person name="Lipzen A."/>
            <person name="Chen C."/>
            <person name="Yanf M."/>
            <person name="Daum C."/>
            <person name="Ng V."/>
            <person name="Clum A."/>
            <person name="Steindorff A."/>
            <person name="Ohm R."/>
            <person name="Martin F."/>
            <person name="Silar P."/>
            <person name="Natvig D."/>
            <person name="Lalanne C."/>
            <person name="Gautier V."/>
            <person name="Ament-Velasquez S.L."/>
            <person name="Kruys A."/>
            <person name="Hutchinson M.I."/>
            <person name="Powell A.J."/>
            <person name="Barry K."/>
            <person name="Miller A.N."/>
            <person name="Grigoriev I.V."/>
            <person name="Debuchy R."/>
            <person name="Gladieux P."/>
            <person name="Thoren M.H."/>
            <person name="Johannesson H."/>
        </authorList>
    </citation>
    <scope>NUCLEOTIDE SEQUENCE</scope>
    <source>
        <strain evidence="2">CBS 626.80</strain>
    </source>
</reference>
<accession>A0AAN6NPS2</accession>
<dbReference type="AlphaFoldDB" id="A0AAN6NPS2"/>
<sequence length="99" mass="11051">MPVHTLLVILLCTVAQSWATKVHICQHIIGARWAYICTSSDRDFLAMDEGVIETSVFDNHVPARLSPFILKMGNTLGTTSKQKPRRFGFGHGNSPFCFD</sequence>
<keyword evidence="1" id="KW-0732">Signal</keyword>
<evidence type="ECO:0000256" key="1">
    <source>
        <dbReference type="SAM" id="SignalP"/>
    </source>
</evidence>
<evidence type="ECO:0008006" key="4">
    <source>
        <dbReference type="Google" id="ProtNLM"/>
    </source>
</evidence>